<accession>A0A7H8N2U2</accession>
<dbReference type="CDD" id="cd00130">
    <property type="entry name" value="PAS"/>
    <property type="match status" value="1"/>
</dbReference>
<dbReference type="SMART" id="SM00065">
    <property type="entry name" value="GAF"/>
    <property type="match status" value="1"/>
</dbReference>
<dbReference type="SUPFAM" id="SSF55781">
    <property type="entry name" value="GAF domain-like"/>
    <property type="match status" value="1"/>
</dbReference>
<dbReference type="InterPro" id="IPR001932">
    <property type="entry name" value="PPM-type_phosphatase-like_dom"/>
</dbReference>
<dbReference type="SMART" id="SM00086">
    <property type="entry name" value="PAC"/>
    <property type="match status" value="1"/>
</dbReference>
<dbReference type="InterPro" id="IPR036457">
    <property type="entry name" value="PPM-type-like_dom_sf"/>
</dbReference>
<dbReference type="InterPro" id="IPR013655">
    <property type="entry name" value="PAS_fold_3"/>
</dbReference>
<dbReference type="RefSeq" id="WP_176160025.1">
    <property type="nucleotide sequence ID" value="NZ_CP054929.1"/>
</dbReference>
<dbReference type="PANTHER" id="PTHR43156">
    <property type="entry name" value="STAGE II SPORULATION PROTEIN E-RELATED"/>
    <property type="match status" value="1"/>
</dbReference>
<dbReference type="SUPFAM" id="SSF81606">
    <property type="entry name" value="PP2C-like"/>
    <property type="match status" value="1"/>
</dbReference>
<sequence>MSPSRRNEEKIASSGLPLDVFDTAPVGVGVYRGDRLVLAYTNHAYHEIFGDRPLGMPLRELFADLREQADLDLLEDAFHTGRTARASAIPFTVGGASDAARGDAARATQRYLSFSASRIELADHEPGLLLVVVEETEQVTAAEQTRVLAEERRRALLRYESLTTALTQQVWVSDSEGQVIEHSPAWERTTGQPPEAIRGSGWLDSAHPDDRDELARSWRRAVAEVPEVFQYAFRLRQADGGYRHCELHAVPVREGGRVREWVSACTDVEERWLAERRSSLIRRASRAVSESPTAREAFTVLGSVLVPALADECGIYLLSEFSGPECKPDAGPLAVERGAAVARPGLPPGPPLRSEEVISARHAMARVVCERQPRHATFPPGAVPPDFAAPGTVAWLNRIGAHSGALLPVLVDGEVVAVVAAYVCGDRDPLSPADRDLMRELIERAHAPLSRALQLQRTQQVARALQHSLLTPPPEVSDLALTARYLASPTADEVGGDWYDSFVLRDGATVLIIGDVAGHDLDAAVTMSRTRNMLRALAVDREEPPGDILRRLDVNTLVLSPQESTTTCVLARVEGPPGGPWQLNYSVAGHPPPLLVTREGTACFLDDAQDVLLGGLFPEEPRKSSVRPLPLGCTLLLYTDGLVERPDEDLDQGLERLRRHAATLADEPLDVFCDVLLAHPAQTGRDDIAMLALRLPAPGESDVHRGERP</sequence>
<evidence type="ECO:0000256" key="1">
    <source>
        <dbReference type="ARBA" id="ARBA00022801"/>
    </source>
</evidence>
<protein>
    <submittedName>
        <fullName evidence="3">SpoIIE family protein phosphatase</fullName>
    </submittedName>
</protein>
<dbReference type="SMART" id="SM00331">
    <property type="entry name" value="PP2C_SIG"/>
    <property type="match status" value="1"/>
</dbReference>
<evidence type="ECO:0000313" key="4">
    <source>
        <dbReference type="Proteomes" id="UP000509303"/>
    </source>
</evidence>
<dbReference type="AlphaFoldDB" id="A0A7H8N2U2"/>
<dbReference type="InterPro" id="IPR035965">
    <property type="entry name" value="PAS-like_dom_sf"/>
</dbReference>
<evidence type="ECO:0000313" key="3">
    <source>
        <dbReference type="EMBL" id="QKW48328.1"/>
    </source>
</evidence>
<dbReference type="InterPro" id="IPR029016">
    <property type="entry name" value="GAF-like_dom_sf"/>
</dbReference>
<dbReference type="EMBL" id="CP054929">
    <property type="protein sequence ID" value="QKW48328.1"/>
    <property type="molecule type" value="Genomic_DNA"/>
</dbReference>
<feature type="domain" description="PAS" evidence="2">
    <location>
        <begin position="149"/>
        <end position="225"/>
    </location>
</feature>
<dbReference type="Gene3D" id="3.30.450.20">
    <property type="entry name" value="PAS domain"/>
    <property type="match status" value="2"/>
</dbReference>
<keyword evidence="4" id="KW-1185">Reference proteome</keyword>
<name>A0A7H8N2U2_9ACTN</name>
<dbReference type="InterPro" id="IPR000014">
    <property type="entry name" value="PAS"/>
</dbReference>
<proteinExistence type="predicted"/>
<keyword evidence="1" id="KW-0378">Hydrolase</keyword>
<dbReference type="InterPro" id="IPR052016">
    <property type="entry name" value="Bact_Sigma-Reg"/>
</dbReference>
<dbReference type="InterPro" id="IPR003018">
    <property type="entry name" value="GAF"/>
</dbReference>
<dbReference type="GO" id="GO:0016791">
    <property type="term" value="F:phosphatase activity"/>
    <property type="evidence" value="ECO:0007669"/>
    <property type="project" value="TreeGrafter"/>
</dbReference>
<dbReference type="Gene3D" id="3.30.450.40">
    <property type="match status" value="1"/>
</dbReference>
<evidence type="ECO:0000259" key="2">
    <source>
        <dbReference type="PROSITE" id="PS50112"/>
    </source>
</evidence>
<dbReference type="Pfam" id="PF07228">
    <property type="entry name" value="SpoIIE"/>
    <property type="match status" value="1"/>
</dbReference>
<dbReference type="NCBIfam" id="TIGR00229">
    <property type="entry name" value="sensory_box"/>
    <property type="match status" value="1"/>
</dbReference>
<reference evidence="3 4" key="1">
    <citation type="submission" date="2020-06" db="EMBL/GenBank/DDBJ databases">
        <title>Genome mining for natural products.</title>
        <authorList>
            <person name="Zhang B."/>
            <person name="Shi J."/>
            <person name="Ge H."/>
        </authorList>
    </citation>
    <scope>NUCLEOTIDE SEQUENCE [LARGE SCALE GENOMIC DNA]</scope>
    <source>
        <strain evidence="3 4">NA00687</strain>
    </source>
</reference>
<dbReference type="PROSITE" id="PS50112">
    <property type="entry name" value="PAS"/>
    <property type="match status" value="1"/>
</dbReference>
<dbReference type="Proteomes" id="UP000509303">
    <property type="component" value="Chromosome"/>
</dbReference>
<organism evidence="3 4">
    <name type="scientific">Streptomyces buecherae</name>
    <dbReference type="NCBI Taxonomy" id="2763006"/>
    <lineage>
        <taxon>Bacteria</taxon>
        <taxon>Bacillati</taxon>
        <taxon>Actinomycetota</taxon>
        <taxon>Actinomycetes</taxon>
        <taxon>Kitasatosporales</taxon>
        <taxon>Streptomycetaceae</taxon>
        <taxon>Streptomyces</taxon>
    </lineage>
</organism>
<dbReference type="Gene3D" id="3.60.40.10">
    <property type="entry name" value="PPM-type phosphatase domain"/>
    <property type="match status" value="1"/>
</dbReference>
<gene>
    <name evidence="3" type="ORF">HUT08_00855</name>
</gene>
<dbReference type="PANTHER" id="PTHR43156:SF2">
    <property type="entry name" value="STAGE II SPORULATION PROTEIN E"/>
    <property type="match status" value="1"/>
</dbReference>
<dbReference type="InterPro" id="IPR001610">
    <property type="entry name" value="PAC"/>
</dbReference>
<dbReference type="Pfam" id="PF08447">
    <property type="entry name" value="PAS_3"/>
    <property type="match status" value="1"/>
</dbReference>
<dbReference type="SUPFAM" id="SSF55785">
    <property type="entry name" value="PYP-like sensor domain (PAS domain)"/>
    <property type="match status" value="1"/>
</dbReference>
<dbReference type="SMART" id="SM00091">
    <property type="entry name" value="PAS"/>
    <property type="match status" value="2"/>
</dbReference>